<dbReference type="PATRIC" id="fig|859350.6.peg.1212"/>
<name>I3D209_9ARCH</name>
<dbReference type="AlphaFoldDB" id="I3D209"/>
<gene>
    <name evidence="1" type="ORF">BD31_I0833</name>
</gene>
<reference evidence="1 2" key="1">
    <citation type="journal article" date="2012" name="J. Bacteriol.">
        <title>Genome sequence of "Candidatus Nitrosopumilus salaria" BD31, an ammonia-oxidizing archaeon from the San Francisco Bay estuary.</title>
        <authorList>
            <person name="Mosier A.C."/>
            <person name="Allen E.E."/>
            <person name="Kim M."/>
            <person name="Ferriera S."/>
            <person name="Francis C.A."/>
        </authorList>
    </citation>
    <scope>NUCLEOTIDE SEQUENCE [LARGE SCALE GENOMIC DNA]</scope>
    <source>
        <strain evidence="1 2">BD31</strain>
    </source>
</reference>
<keyword evidence="2" id="KW-1185">Reference proteome</keyword>
<sequence length="70" mass="8109">MEQLRKEWNYDALDEAMGVSKLLFNADKVTISNLEAIRSELIPNCKHPKKMQDRASNGQLYCMNCNFDLD</sequence>
<evidence type="ECO:0000313" key="2">
    <source>
        <dbReference type="Proteomes" id="UP000003423"/>
    </source>
</evidence>
<evidence type="ECO:0000313" key="1">
    <source>
        <dbReference type="EMBL" id="EIJ65752.1"/>
    </source>
</evidence>
<dbReference type="EMBL" id="AEXL02000098">
    <property type="protein sequence ID" value="EIJ65752.1"/>
    <property type="molecule type" value="Genomic_DNA"/>
</dbReference>
<dbReference type="OrthoDB" id="3774at2157"/>
<accession>I3D209</accession>
<dbReference type="Proteomes" id="UP000003423">
    <property type="component" value="Unassembled WGS sequence"/>
</dbReference>
<dbReference type="RefSeq" id="WP_008299753.1">
    <property type="nucleotide sequence ID" value="NZ_AEXL02000098.1"/>
</dbReference>
<organism evidence="1 2">
    <name type="scientific">Candidatus Nitrosopumilus salarius BD31</name>
    <dbReference type="NCBI Taxonomy" id="859350"/>
    <lineage>
        <taxon>Archaea</taxon>
        <taxon>Nitrososphaerota</taxon>
        <taxon>Nitrososphaeria</taxon>
        <taxon>Nitrosopumilales</taxon>
        <taxon>Nitrosopumilaceae</taxon>
        <taxon>Nitrosopumilus</taxon>
    </lineage>
</organism>
<comment type="caution">
    <text evidence="1">The sequence shown here is derived from an EMBL/GenBank/DDBJ whole genome shotgun (WGS) entry which is preliminary data.</text>
</comment>
<protein>
    <submittedName>
        <fullName evidence="1">Uncharacterized protein</fullName>
    </submittedName>
</protein>
<proteinExistence type="predicted"/>